<dbReference type="GO" id="GO:0006520">
    <property type="term" value="P:amino acid metabolic process"/>
    <property type="evidence" value="ECO:0007669"/>
    <property type="project" value="TreeGrafter"/>
</dbReference>
<proteinExistence type="inferred from homology"/>
<evidence type="ECO:0000313" key="6">
    <source>
        <dbReference type="Proteomes" id="UP000447434"/>
    </source>
</evidence>
<comment type="caution">
    <text evidence="5">The sequence shown here is derived from an EMBL/GenBank/DDBJ whole genome shotgun (WGS) entry which is preliminary data.</text>
</comment>
<comment type="subunit">
    <text evidence="2">Homodimer.</text>
</comment>
<sequence>MFFFLITETRAKFKDQINEIVYLQEYQDQIGFLSSKVFQWGGDAAVYDKNEPYIEIVCSPNNPDGVIQKPVVKSDAKGKLIHDFAYYWPQYTPITHKADHDIMLFTFSKCTGHAGSRVGWAIVKDVEVARKMTRFIQLSSIGVARESQTRLVKIIGGLCDSYINFGSTQSELFFHYGKRRLRERWEKLRAAIEQSKVFTAAKFPRAYCNFTNESSETYPGFAWLKCVEGIEDAKSYLRKLNILVREGNRFCAGQNYVRVSLLGPDEVFNELLARLSNAKRYVA</sequence>
<dbReference type="InterPro" id="IPR015422">
    <property type="entry name" value="PyrdxlP-dep_Trfase_small"/>
</dbReference>
<evidence type="ECO:0000256" key="1">
    <source>
        <dbReference type="ARBA" id="ARBA00006312"/>
    </source>
</evidence>
<dbReference type="GO" id="GO:0008483">
    <property type="term" value="F:transaminase activity"/>
    <property type="evidence" value="ECO:0007669"/>
    <property type="project" value="TreeGrafter"/>
</dbReference>
<dbReference type="EMBL" id="WOCE01000016">
    <property type="protein sequence ID" value="KAE9597005.1"/>
    <property type="molecule type" value="Genomic_DNA"/>
</dbReference>
<dbReference type="InterPro" id="IPR050478">
    <property type="entry name" value="Ethylene_sulfur-biosynth"/>
</dbReference>
<keyword evidence="3" id="KW-0663">Pyridoxal phosphate</keyword>
<organism evidence="5 6">
    <name type="scientific">Lupinus albus</name>
    <name type="common">White lupine</name>
    <name type="synonym">Lupinus termis</name>
    <dbReference type="NCBI Taxonomy" id="3870"/>
    <lineage>
        <taxon>Eukaryota</taxon>
        <taxon>Viridiplantae</taxon>
        <taxon>Streptophyta</taxon>
        <taxon>Embryophyta</taxon>
        <taxon>Tracheophyta</taxon>
        <taxon>Spermatophyta</taxon>
        <taxon>Magnoliopsida</taxon>
        <taxon>eudicotyledons</taxon>
        <taxon>Gunneridae</taxon>
        <taxon>Pentapetalae</taxon>
        <taxon>rosids</taxon>
        <taxon>fabids</taxon>
        <taxon>Fabales</taxon>
        <taxon>Fabaceae</taxon>
        <taxon>Papilionoideae</taxon>
        <taxon>50 kb inversion clade</taxon>
        <taxon>genistoids sensu lato</taxon>
        <taxon>core genistoids</taxon>
        <taxon>Genisteae</taxon>
        <taxon>Lupinus</taxon>
    </lineage>
</organism>
<reference evidence="6" key="1">
    <citation type="journal article" date="2020" name="Nat. Commun.">
        <title>Genome sequence of the cluster root forming white lupin.</title>
        <authorList>
            <person name="Hufnagel B."/>
            <person name="Marques A."/>
            <person name="Soriano A."/>
            <person name="Marques L."/>
            <person name="Divol F."/>
            <person name="Doumas P."/>
            <person name="Sallet E."/>
            <person name="Mancinotti D."/>
            <person name="Carrere S."/>
            <person name="Marande W."/>
            <person name="Arribat S."/>
            <person name="Keller J."/>
            <person name="Huneau C."/>
            <person name="Blein T."/>
            <person name="Aime D."/>
            <person name="Laguerre M."/>
            <person name="Taylor J."/>
            <person name="Schubert V."/>
            <person name="Nelson M."/>
            <person name="Geu-Flores F."/>
            <person name="Crespi M."/>
            <person name="Gallardo-Guerrero K."/>
            <person name="Delaux P.-M."/>
            <person name="Salse J."/>
            <person name="Berges H."/>
            <person name="Guyot R."/>
            <person name="Gouzy J."/>
            <person name="Peret B."/>
        </authorList>
    </citation>
    <scope>NUCLEOTIDE SEQUENCE [LARGE SCALE GENOMIC DNA]</scope>
    <source>
        <strain evidence="6">cv. Amiga</strain>
    </source>
</reference>
<dbReference type="Gene3D" id="3.40.640.10">
    <property type="entry name" value="Type I PLP-dependent aspartate aminotransferase-like (Major domain)"/>
    <property type="match status" value="1"/>
</dbReference>
<accession>A0A6A4P2Y7</accession>
<dbReference type="GO" id="GO:0016846">
    <property type="term" value="F:carbon-sulfur lyase activity"/>
    <property type="evidence" value="ECO:0007669"/>
    <property type="project" value="InterPro"/>
</dbReference>
<evidence type="ECO:0000256" key="3">
    <source>
        <dbReference type="ARBA" id="ARBA00022898"/>
    </source>
</evidence>
<dbReference type="Pfam" id="PF04864">
    <property type="entry name" value="Alliinase_C"/>
    <property type="match status" value="1"/>
</dbReference>
<dbReference type="SUPFAM" id="SSF53383">
    <property type="entry name" value="PLP-dependent transferases"/>
    <property type="match status" value="1"/>
</dbReference>
<dbReference type="InterPro" id="IPR015424">
    <property type="entry name" value="PyrdxlP-dep_Trfase"/>
</dbReference>
<feature type="domain" description="Alliinase C-terminal" evidence="4">
    <location>
        <begin position="10"/>
        <end position="277"/>
    </location>
</feature>
<keyword evidence="6" id="KW-1185">Reference proteome</keyword>
<dbReference type="CDD" id="cd00609">
    <property type="entry name" value="AAT_like"/>
    <property type="match status" value="1"/>
</dbReference>
<gene>
    <name evidence="5" type="ORF">Lalb_Chr16g0382041</name>
</gene>
<dbReference type="InterPro" id="IPR006948">
    <property type="entry name" value="Alliinase_C"/>
</dbReference>
<dbReference type="Gene3D" id="3.90.1150.10">
    <property type="entry name" value="Aspartate Aminotransferase, domain 1"/>
    <property type="match status" value="1"/>
</dbReference>
<dbReference type="InterPro" id="IPR015421">
    <property type="entry name" value="PyrdxlP-dep_Trfase_major"/>
</dbReference>
<dbReference type="PANTHER" id="PTHR43795">
    <property type="entry name" value="BIFUNCTIONAL ASPARTATE AMINOTRANSFERASE AND GLUTAMATE/ASPARTATE-PREPHENATE AMINOTRANSFERASE-RELATED"/>
    <property type="match status" value="1"/>
</dbReference>
<evidence type="ECO:0000259" key="4">
    <source>
        <dbReference type="Pfam" id="PF04864"/>
    </source>
</evidence>
<evidence type="ECO:0000313" key="5">
    <source>
        <dbReference type="EMBL" id="KAE9597005.1"/>
    </source>
</evidence>
<evidence type="ECO:0000256" key="2">
    <source>
        <dbReference type="ARBA" id="ARBA00011738"/>
    </source>
</evidence>
<dbReference type="OrthoDB" id="2020362at2759"/>
<name>A0A6A4P2Y7_LUPAL</name>
<protein>
    <submittedName>
        <fullName evidence="5">Putative transaminase</fullName>
    </submittedName>
</protein>
<dbReference type="AlphaFoldDB" id="A0A6A4P2Y7"/>
<dbReference type="Proteomes" id="UP000447434">
    <property type="component" value="Chromosome 16"/>
</dbReference>
<comment type="similarity">
    <text evidence="1">Belongs to the alliinase family.</text>
</comment>
<dbReference type="PANTHER" id="PTHR43795:SF15">
    <property type="entry name" value="TRYPTOPHAN AMINOTRANSFERASE-RELATED PROTEIN 1"/>
    <property type="match status" value="1"/>
</dbReference>